<reference evidence="2 3" key="1">
    <citation type="submission" date="2020-08" db="EMBL/GenBank/DDBJ databases">
        <title>Putative novel bacterial strains isolated from necrotic wheat leaf tissues caused by Xanthomonas translucens.</title>
        <authorList>
            <person name="Tambong J.T."/>
        </authorList>
    </citation>
    <scope>NUCLEOTIDE SEQUENCE [LARGE SCALE GENOMIC DNA]</scope>
    <source>
        <strain evidence="3">DOAB 1063</strain>
    </source>
</reference>
<dbReference type="Pfam" id="PF03372">
    <property type="entry name" value="Exo_endo_phos"/>
    <property type="match status" value="1"/>
</dbReference>
<dbReference type="GO" id="GO:0004519">
    <property type="term" value="F:endonuclease activity"/>
    <property type="evidence" value="ECO:0007669"/>
    <property type="project" value="UniProtKB-KW"/>
</dbReference>
<dbReference type="EMBL" id="JACONT010000022">
    <property type="protein sequence ID" value="MBC3942223.1"/>
    <property type="molecule type" value="Genomic_DNA"/>
</dbReference>
<dbReference type="Proteomes" id="UP000597613">
    <property type="component" value="Unassembled WGS sequence"/>
</dbReference>
<dbReference type="RefSeq" id="WP_187503932.1">
    <property type="nucleotide sequence ID" value="NZ_CP162536.1"/>
</dbReference>
<accession>A0ABR7AP36</accession>
<evidence type="ECO:0000313" key="3">
    <source>
        <dbReference type="Proteomes" id="UP000597613"/>
    </source>
</evidence>
<dbReference type="PANTHER" id="PTHR16320:SF23">
    <property type="entry name" value="SPHINGOMYELINASE C 1"/>
    <property type="match status" value="1"/>
</dbReference>
<sequence>MTGCGVTAPNDDRDEDMAMVRYGVLAAATAMLVGTTAMATATPVQARDVTLMTYNVHGLPWPITDDRSVDLRAIGTRLRAMRDAGDQPGIVVLQEAFVDNAKAIGRTAGYRYAAFGPAETATATIPRNDDGFVSEGSRLVGERLGKHVDSGLAIFSDYPILAVRRMAYPVCAGYDCLANKGAVAALIAVPGIATPIVVVDTHLNSNTASGAPSPRAIYAYRRQLDLLADFIGSLGAGDRPILVAGDFNVGRDLARRTHFDLRMLGGEASLQTAVAFCRIVPRCPVAEPSGMALSIGRGKDWMMYRPSPTVRIRPVALAAPFGQAANGTMLSDHVGVSVRYRIDTLAAPAASIATIASR</sequence>
<feature type="domain" description="Endonuclease/exonuclease/phosphatase" evidence="1">
    <location>
        <begin position="52"/>
        <end position="275"/>
    </location>
</feature>
<dbReference type="InterPro" id="IPR038772">
    <property type="entry name" value="Sph/SMPD2-like"/>
</dbReference>
<keyword evidence="2" id="KW-0255">Endonuclease</keyword>
<keyword evidence="2" id="KW-0378">Hydrolase</keyword>
<dbReference type="PANTHER" id="PTHR16320">
    <property type="entry name" value="SPHINGOMYELINASE FAMILY MEMBER"/>
    <property type="match status" value="1"/>
</dbReference>
<comment type="caution">
    <text evidence="2">The sequence shown here is derived from an EMBL/GenBank/DDBJ whole genome shotgun (WGS) entry which is preliminary data.</text>
</comment>
<name>A0ABR7AP36_9SPHN</name>
<dbReference type="InterPro" id="IPR005135">
    <property type="entry name" value="Endo/exonuclease/phosphatase"/>
</dbReference>
<evidence type="ECO:0000259" key="1">
    <source>
        <dbReference type="Pfam" id="PF03372"/>
    </source>
</evidence>
<dbReference type="SUPFAM" id="SSF56219">
    <property type="entry name" value="DNase I-like"/>
    <property type="match status" value="1"/>
</dbReference>
<keyword evidence="2" id="KW-0540">Nuclease</keyword>
<evidence type="ECO:0000313" key="2">
    <source>
        <dbReference type="EMBL" id="MBC3942223.1"/>
    </source>
</evidence>
<keyword evidence="3" id="KW-1185">Reference proteome</keyword>
<dbReference type="Gene3D" id="3.60.10.10">
    <property type="entry name" value="Endonuclease/exonuclease/phosphatase"/>
    <property type="match status" value="1"/>
</dbReference>
<proteinExistence type="predicted"/>
<organism evidence="2 3">
    <name type="scientific">Sphingomonas albertensis</name>
    <dbReference type="NCBI Taxonomy" id="2762591"/>
    <lineage>
        <taxon>Bacteria</taxon>
        <taxon>Pseudomonadati</taxon>
        <taxon>Pseudomonadota</taxon>
        <taxon>Alphaproteobacteria</taxon>
        <taxon>Sphingomonadales</taxon>
        <taxon>Sphingomonadaceae</taxon>
        <taxon>Sphingomonas</taxon>
    </lineage>
</organism>
<protein>
    <submittedName>
        <fullName evidence="2">Endonuclease/exonuclease/phosphatase family protein</fullName>
    </submittedName>
</protein>
<gene>
    <name evidence="2" type="ORF">H8S47_11100</name>
</gene>
<dbReference type="InterPro" id="IPR036691">
    <property type="entry name" value="Endo/exonu/phosph_ase_sf"/>
</dbReference>